<dbReference type="Proteomes" id="UP001499843">
    <property type="component" value="Unassembled WGS sequence"/>
</dbReference>
<name>A0ABP5PXT6_9ACTN</name>
<gene>
    <name evidence="1" type="ORF">GCM10009850_119620</name>
</gene>
<evidence type="ECO:0000313" key="1">
    <source>
        <dbReference type="EMBL" id="GAA2216493.1"/>
    </source>
</evidence>
<sequence>MRASLRGAAATPVTVNVYEGVVPSTTGDPTGFGRLGDHVGGQGLAWNQPLGSSVNVFGYPAGPHPDGIRPYTGQNLKTSMGSVTTTAHAPSLNGERLLPVRSAFTGHGAQGSSWLLGYDAASARGYLNGLTVSVADTDANGRYDTGLSAYFDDDLLAVYSAADALWTGAV</sequence>
<proteinExistence type="predicted"/>
<dbReference type="InterPro" id="IPR043504">
    <property type="entry name" value="Peptidase_S1_PA_chymotrypsin"/>
</dbReference>
<dbReference type="EMBL" id="BAAAQX010000071">
    <property type="protein sequence ID" value="GAA2216493.1"/>
    <property type="molecule type" value="Genomic_DNA"/>
</dbReference>
<dbReference type="Gene3D" id="2.40.10.10">
    <property type="entry name" value="Trypsin-like serine proteases"/>
    <property type="match status" value="1"/>
</dbReference>
<accession>A0ABP5PXT6</accession>
<protein>
    <submittedName>
        <fullName evidence="1">Uncharacterized protein</fullName>
    </submittedName>
</protein>
<evidence type="ECO:0000313" key="2">
    <source>
        <dbReference type="Proteomes" id="UP001499843"/>
    </source>
</evidence>
<dbReference type="RefSeq" id="WP_344496137.1">
    <property type="nucleotide sequence ID" value="NZ_BAAAQX010000071.1"/>
</dbReference>
<comment type="caution">
    <text evidence="1">The sequence shown here is derived from an EMBL/GenBank/DDBJ whole genome shotgun (WGS) entry which is preliminary data.</text>
</comment>
<reference evidence="2" key="1">
    <citation type="journal article" date="2019" name="Int. J. Syst. Evol. Microbiol.">
        <title>The Global Catalogue of Microorganisms (GCM) 10K type strain sequencing project: providing services to taxonomists for standard genome sequencing and annotation.</title>
        <authorList>
            <consortium name="The Broad Institute Genomics Platform"/>
            <consortium name="The Broad Institute Genome Sequencing Center for Infectious Disease"/>
            <person name="Wu L."/>
            <person name="Ma J."/>
        </authorList>
    </citation>
    <scope>NUCLEOTIDE SEQUENCE [LARGE SCALE GENOMIC DNA]</scope>
    <source>
        <strain evidence="2">JCM 16114</strain>
    </source>
</reference>
<organism evidence="1 2">
    <name type="scientific">Nonomuraea monospora</name>
    <dbReference type="NCBI Taxonomy" id="568818"/>
    <lineage>
        <taxon>Bacteria</taxon>
        <taxon>Bacillati</taxon>
        <taxon>Actinomycetota</taxon>
        <taxon>Actinomycetes</taxon>
        <taxon>Streptosporangiales</taxon>
        <taxon>Streptosporangiaceae</taxon>
        <taxon>Nonomuraea</taxon>
    </lineage>
</organism>
<keyword evidence="2" id="KW-1185">Reference proteome</keyword>